<dbReference type="EMBL" id="OMOD01000146">
    <property type="protein sequence ID" value="SPF44080.1"/>
    <property type="molecule type" value="Genomic_DNA"/>
</dbReference>
<evidence type="ECO:0000313" key="2">
    <source>
        <dbReference type="Proteomes" id="UP000238701"/>
    </source>
</evidence>
<dbReference type="GO" id="GO:0019867">
    <property type="term" value="C:outer membrane"/>
    <property type="evidence" value="ECO:0007669"/>
    <property type="project" value="InterPro"/>
</dbReference>
<gene>
    <name evidence="1" type="ORF">SBA1_510017</name>
</gene>
<dbReference type="AlphaFoldDB" id="A0A2U3KWW5"/>
<dbReference type="Proteomes" id="UP000238701">
    <property type="component" value="Unassembled WGS sequence"/>
</dbReference>
<evidence type="ECO:0000313" key="1">
    <source>
        <dbReference type="EMBL" id="SPF44080.1"/>
    </source>
</evidence>
<dbReference type="Gene3D" id="3.30.160.150">
    <property type="entry name" value="Lipoprotein like domain"/>
    <property type="match status" value="1"/>
</dbReference>
<proteinExistence type="predicted"/>
<dbReference type="Pfam" id="PF04390">
    <property type="entry name" value="LptE"/>
    <property type="match status" value="1"/>
</dbReference>
<evidence type="ECO:0008006" key="3">
    <source>
        <dbReference type="Google" id="ProtNLM"/>
    </source>
</evidence>
<sequence>MRVLSPGSRVRRIGSEGFSSRLWTRDLRLLRVSRLLVTLLLCTSCGYHTAGHAVQLPETVKTIAVPPFKNETPTYRIEQMLTASVAREFTIRSHYRIVSNPGDEADATLAGTVLSTTASPLAYDTSSGRAASVLVVVSMKVTLSDRNGKVLYQNPAYLFREQYEVSQDLQSFFEEPSPALRRLSQDFARTLVSNILEGF</sequence>
<reference evidence="2" key="1">
    <citation type="submission" date="2018-02" db="EMBL/GenBank/DDBJ databases">
        <authorList>
            <person name="Hausmann B."/>
        </authorList>
    </citation>
    <scope>NUCLEOTIDE SEQUENCE [LARGE SCALE GENOMIC DNA]</scope>
    <source>
        <strain evidence="2">Peat soil MAG SbA1</strain>
    </source>
</reference>
<dbReference type="InterPro" id="IPR007485">
    <property type="entry name" value="LPS_assembly_LptE"/>
</dbReference>
<name>A0A2U3KWW5_9BACT</name>
<organism evidence="1 2">
    <name type="scientific">Candidatus Sulfotelmatobacter kueseliae</name>
    <dbReference type="NCBI Taxonomy" id="2042962"/>
    <lineage>
        <taxon>Bacteria</taxon>
        <taxon>Pseudomonadati</taxon>
        <taxon>Acidobacteriota</taxon>
        <taxon>Terriglobia</taxon>
        <taxon>Terriglobales</taxon>
        <taxon>Candidatus Korobacteraceae</taxon>
        <taxon>Candidatus Sulfotelmatobacter</taxon>
    </lineage>
</organism>
<protein>
    <recommendedName>
        <fullName evidence="3">Lipoprotein</fullName>
    </recommendedName>
</protein>
<dbReference type="GO" id="GO:0043165">
    <property type="term" value="P:Gram-negative-bacterium-type cell outer membrane assembly"/>
    <property type="evidence" value="ECO:0007669"/>
    <property type="project" value="InterPro"/>
</dbReference>
<accession>A0A2U3KWW5</accession>